<dbReference type="FunFam" id="3.40.50.20:FF:000010">
    <property type="entry name" value="Propionyl-CoA carboxylase subunit alpha"/>
    <property type="match status" value="1"/>
</dbReference>
<evidence type="ECO:0000259" key="7">
    <source>
        <dbReference type="PROSITE" id="PS50968"/>
    </source>
</evidence>
<dbReference type="PROSITE" id="PS00188">
    <property type="entry name" value="BIOTIN"/>
    <property type="match status" value="1"/>
</dbReference>
<evidence type="ECO:0000256" key="4">
    <source>
        <dbReference type="ARBA" id="ARBA00022840"/>
    </source>
</evidence>
<evidence type="ECO:0000313" key="10">
    <source>
        <dbReference type="EMBL" id="QXM24706.1"/>
    </source>
</evidence>
<gene>
    <name evidence="10" type="ORF">KO353_16100</name>
</gene>
<keyword evidence="3 6" id="KW-0547">Nucleotide-binding</keyword>
<dbReference type="InterPro" id="IPR011764">
    <property type="entry name" value="Biotin_carboxylation_dom"/>
</dbReference>
<proteinExistence type="predicted"/>
<evidence type="ECO:0000256" key="1">
    <source>
        <dbReference type="ARBA" id="ARBA00001953"/>
    </source>
</evidence>
<organism evidence="10 11">
    <name type="scientific">Elioraea tepida</name>
    <dbReference type="NCBI Taxonomy" id="2843330"/>
    <lineage>
        <taxon>Bacteria</taxon>
        <taxon>Pseudomonadati</taxon>
        <taxon>Pseudomonadota</taxon>
        <taxon>Alphaproteobacteria</taxon>
        <taxon>Acetobacterales</taxon>
        <taxon>Elioraeaceae</taxon>
        <taxon>Elioraea</taxon>
    </lineage>
</organism>
<dbReference type="KEGG" id="elio:KO353_16100"/>
<evidence type="ECO:0000259" key="9">
    <source>
        <dbReference type="PROSITE" id="PS50979"/>
    </source>
</evidence>
<keyword evidence="11" id="KW-1185">Reference proteome</keyword>
<protein>
    <submittedName>
        <fullName evidence="10">Biotin/lipoyl-binding protein</fullName>
    </submittedName>
</protein>
<dbReference type="Pfam" id="PF02785">
    <property type="entry name" value="Biotin_carb_C"/>
    <property type="match status" value="1"/>
</dbReference>
<evidence type="ECO:0000259" key="8">
    <source>
        <dbReference type="PROSITE" id="PS50975"/>
    </source>
</evidence>
<evidence type="ECO:0000256" key="5">
    <source>
        <dbReference type="ARBA" id="ARBA00023267"/>
    </source>
</evidence>
<evidence type="ECO:0000256" key="6">
    <source>
        <dbReference type="PROSITE-ProRule" id="PRU00409"/>
    </source>
</evidence>
<feature type="domain" description="ATP-grasp" evidence="8">
    <location>
        <begin position="123"/>
        <end position="319"/>
    </location>
</feature>
<dbReference type="PROSITE" id="PS50968">
    <property type="entry name" value="BIOTINYL_LIPOYL"/>
    <property type="match status" value="1"/>
</dbReference>
<name>A0A975U1J6_9PROT</name>
<dbReference type="InterPro" id="IPR005481">
    <property type="entry name" value="BC-like_N"/>
</dbReference>
<dbReference type="InterPro" id="IPR048429">
    <property type="entry name" value="MCC_alpha_BT"/>
</dbReference>
<dbReference type="InterPro" id="IPR000089">
    <property type="entry name" value="Biotin_lipoyl"/>
</dbReference>
<comment type="cofactor">
    <cofactor evidence="1">
        <name>biotin</name>
        <dbReference type="ChEBI" id="CHEBI:57586"/>
    </cofactor>
</comment>
<dbReference type="InterPro" id="IPR001882">
    <property type="entry name" value="Biotin_BS"/>
</dbReference>
<dbReference type="InterPro" id="IPR005479">
    <property type="entry name" value="CPAse_ATP-bd"/>
</dbReference>
<dbReference type="FunFam" id="3.30.470.20:FF:000028">
    <property type="entry name" value="Methylcrotonoyl-CoA carboxylase subunit alpha, mitochondrial"/>
    <property type="match status" value="1"/>
</dbReference>
<dbReference type="InterPro" id="IPR005482">
    <property type="entry name" value="Biotin_COase_C"/>
</dbReference>
<dbReference type="PROSITE" id="PS50975">
    <property type="entry name" value="ATP_GRASP"/>
    <property type="match status" value="1"/>
</dbReference>
<dbReference type="Pfam" id="PF00364">
    <property type="entry name" value="Biotin_lipoyl"/>
    <property type="match status" value="1"/>
</dbReference>
<dbReference type="GO" id="GO:0016874">
    <property type="term" value="F:ligase activity"/>
    <property type="evidence" value="ECO:0007669"/>
    <property type="project" value="UniProtKB-KW"/>
</dbReference>
<keyword evidence="2" id="KW-0436">Ligase</keyword>
<dbReference type="Pfam" id="PF02786">
    <property type="entry name" value="CPSase_L_D2"/>
    <property type="match status" value="1"/>
</dbReference>
<sequence>MNGMFRSLLVANRGEIAVRIFRTARRLGISCLAVHSEADATSLHVALADHALCIGPAPASESYLRIDRIVEAARLLGAEAIHPGYGFLAENPRLPEACAEAGVVFVGPSAAAIRAMGDKAAAKALMAAAGVPLVPGYHGEDQDDAVLAAEALRIGFPLVIKACAGGGGRGMRVVERAEAFADALAAARREAAAAFGDDRVLLERHLARPRHVEVQILADTHGTVLALSSRDCSIQRRHQKIIEEAPAPSLPDAIRSGLAEAAVAAARAVGYVNAGTVEFIVEDERFHFLEMNTRMQVEHPVTEAITGLDLVEWQLRIAAGEKLPFASSPPVRGHAVEARLCAEDPLEGWRPATGQLLHFAVPLVEGIRVDSGVRAGDAVTPFYDPMLAKIIAHGETRAEAIARLRAALDHTIVEGVATNLDALRAILAHPGFTEGVPTTGFLAQHEGALLSPPPPAPTEAILAAAAAVLEAQRRLAWPEGSGHRGPWDRLEGWRLFGSARRTLRLREGSRTIPLAIAQSGHVWEITLEGDTHRVEAYEAEGEGDLRVRVGDRQFRTRSLVLPGSVAVSLPGAGRWRFAIVDALSPPEGDAAGDDRVASPIPGRVAAVLCSVGDVVSRGQTLVVIEAMKTELRINAPVEGRVVRIDVAPGDHVEEGAELVQLAPSGEAATGAVRE</sequence>
<dbReference type="InterPro" id="IPR011761">
    <property type="entry name" value="ATP-grasp"/>
</dbReference>
<feature type="domain" description="Biotin carboxylation" evidence="9">
    <location>
        <begin position="4"/>
        <end position="447"/>
    </location>
</feature>
<evidence type="ECO:0000256" key="2">
    <source>
        <dbReference type="ARBA" id="ARBA00022598"/>
    </source>
</evidence>
<dbReference type="InterPro" id="IPR050856">
    <property type="entry name" value="Biotin_carboxylase_complex"/>
</dbReference>
<dbReference type="GO" id="GO:0046872">
    <property type="term" value="F:metal ion binding"/>
    <property type="evidence" value="ECO:0007669"/>
    <property type="project" value="InterPro"/>
</dbReference>
<feature type="domain" description="Lipoyl-binding" evidence="7">
    <location>
        <begin position="579"/>
        <end position="662"/>
    </location>
</feature>
<dbReference type="GO" id="GO:0005524">
    <property type="term" value="F:ATP binding"/>
    <property type="evidence" value="ECO:0007669"/>
    <property type="project" value="UniProtKB-UniRule"/>
</dbReference>
<dbReference type="Proteomes" id="UP000694001">
    <property type="component" value="Chromosome"/>
</dbReference>
<dbReference type="FunFam" id="3.30.1490.20:FF:000003">
    <property type="entry name" value="acetyl-CoA carboxylase isoform X1"/>
    <property type="match status" value="1"/>
</dbReference>
<reference evidence="10" key="1">
    <citation type="submission" date="2021-06" db="EMBL/GenBank/DDBJ databases">
        <title>Elioraea tepida, sp. nov., a moderately thermophilic aerobic anoxygenic phototrophic bacterium isolated from an alkaline siliceous hot spring mat community in Yellowstone National Park, WY, USA.</title>
        <authorList>
            <person name="Saini M.K."/>
            <person name="Yoshida S."/>
            <person name="Sebastian A."/>
            <person name="Hirose S."/>
            <person name="Hara E."/>
            <person name="Tamaki H."/>
            <person name="Soulier N.T."/>
            <person name="Albert I."/>
            <person name="Hanada S."/>
            <person name="Bryant D.A."/>
            <person name="Tank M."/>
        </authorList>
    </citation>
    <scope>NUCLEOTIDE SEQUENCE</scope>
    <source>
        <strain evidence="10">MS-P2</strain>
    </source>
</reference>
<dbReference type="PANTHER" id="PTHR18866">
    <property type="entry name" value="CARBOXYLASE:PYRUVATE/ACETYL-COA/PROPIONYL-COA CARBOXYLASE"/>
    <property type="match status" value="1"/>
</dbReference>
<keyword evidence="4 6" id="KW-0067">ATP-binding</keyword>
<dbReference type="PROSITE" id="PS00867">
    <property type="entry name" value="CPSASE_2"/>
    <property type="match status" value="1"/>
</dbReference>
<evidence type="ECO:0000313" key="11">
    <source>
        <dbReference type="Proteomes" id="UP000694001"/>
    </source>
</evidence>
<dbReference type="AlphaFoldDB" id="A0A975U1J6"/>
<dbReference type="PROSITE" id="PS50979">
    <property type="entry name" value="BC"/>
    <property type="match status" value="1"/>
</dbReference>
<dbReference type="SMART" id="SM00878">
    <property type="entry name" value="Biotin_carb_C"/>
    <property type="match status" value="1"/>
</dbReference>
<dbReference type="Pfam" id="PF00289">
    <property type="entry name" value="Biotin_carb_N"/>
    <property type="match status" value="1"/>
</dbReference>
<dbReference type="PANTHER" id="PTHR18866:SF33">
    <property type="entry name" value="METHYLCROTONOYL-COA CARBOXYLASE SUBUNIT ALPHA, MITOCHONDRIAL-RELATED"/>
    <property type="match status" value="1"/>
</dbReference>
<dbReference type="CDD" id="cd06850">
    <property type="entry name" value="biotinyl_domain"/>
    <property type="match status" value="1"/>
</dbReference>
<dbReference type="EMBL" id="CP076448">
    <property type="protein sequence ID" value="QXM24706.1"/>
    <property type="molecule type" value="Genomic_DNA"/>
</dbReference>
<dbReference type="Pfam" id="PF21139">
    <property type="entry name" value="BT_MCC_alpha"/>
    <property type="match status" value="1"/>
</dbReference>
<keyword evidence="5" id="KW-0092">Biotin</keyword>
<accession>A0A975U1J6</accession>
<evidence type="ECO:0000256" key="3">
    <source>
        <dbReference type="ARBA" id="ARBA00022741"/>
    </source>
</evidence>